<organism evidence="1 2">
    <name type="scientific">Candidatus Yonathbacteria bacterium RIFCSPHIGHO2_01_FULL_51_10</name>
    <dbReference type="NCBI Taxonomy" id="1802723"/>
    <lineage>
        <taxon>Bacteria</taxon>
        <taxon>Candidatus Yonathiibacteriota</taxon>
    </lineage>
</organism>
<dbReference type="STRING" id="1802723.A2675_00090"/>
<proteinExistence type="predicted"/>
<evidence type="ECO:0000313" key="1">
    <source>
        <dbReference type="EMBL" id="OHA81424.1"/>
    </source>
</evidence>
<name>A0A1G2S8H5_9BACT</name>
<dbReference type="Proteomes" id="UP000176997">
    <property type="component" value="Unassembled WGS sequence"/>
</dbReference>
<dbReference type="AlphaFoldDB" id="A0A1G2S8H5"/>
<sequence length="358" mass="37749">MQKAHPTTSFTHSRIPLAGIILCLAFSFAPTRADALFVPTNDFMINAQKNLDLGKVFGLDGLAHLAAQSVIDQLTSTIITSVSTALNGSPLYITDLQGFLHNINIEQSLGVSNQIRQSNTCYTTGNNGATAAPWVNPDGSVVYQNTNTGGSNDIVAATIENQARYGTTGYGGGSATCPFTGGQGFRSIEQDGWSGYLAGTTDPSANAFSGKMIYGERAAIARYNAAQAARDEANWNNGYQGQKDCSSGNCITTTPGSVIKNQVDTALTSGLRRLESIDKINELVVAVMNTALDRIFTQAEGLFTQNILQPLSSGINNAIQGTIGNANTQASNITQGVNAIKQATQNTQYSTSTTIVLP</sequence>
<gene>
    <name evidence="1" type="ORF">A2675_00090</name>
</gene>
<evidence type="ECO:0000313" key="2">
    <source>
        <dbReference type="Proteomes" id="UP000176997"/>
    </source>
</evidence>
<reference evidence="1 2" key="1">
    <citation type="journal article" date="2016" name="Nat. Commun.">
        <title>Thousands of microbial genomes shed light on interconnected biogeochemical processes in an aquifer system.</title>
        <authorList>
            <person name="Anantharaman K."/>
            <person name="Brown C.T."/>
            <person name="Hug L.A."/>
            <person name="Sharon I."/>
            <person name="Castelle C.J."/>
            <person name="Probst A.J."/>
            <person name="Thomas B.C."/>
            <person name="Singh A."/>
            <person name="Wilkins M.J."/>
            <person name="Karaoz U."/>
            <person name="Brodie E.L."/>
            <person name="Williams K.H."/>
            <person name="Hubbard S.S."/>
            <person name="Banfield J.F."/>
        </authorList>
    </citation>
    <scope>NUCLEOTIDE SEQUENCE [LARGE SCALE GENOMIC DNA]</scope>
</reference>
<accession>A0A1G2S8H5</accession>
<protein>
    <submittedName>
        <fullName evidence="1">Uncharacterized protein</fullName>
    </submittedName>
</protein>
<dbReference type="EMBL" id="MHUS01000011">
    <property type="protein sequence ID" value="OHA81424.1"/>
    <property type="molecule type" value="Genomic_DNA"/>
</dbReference>
<comment type="caution">
    <text evidence="1">The sequence shown here is derived from an EMBL/GenBank/DDBJ whole genome shotgun (WGS) entry which is preliminary data.</text>
</comment>